<sequence>MVAHLRVCERSWKYDGGTLYDSLGVTHVSFRGIQGPLFPREKTMDPVVPNKEIVHLYSPICLHKLVVFQTVAKLSSEVSFMDVMFVIYPTSSTWLVYFSRGSLQNFVILGVDMSYCRHQHVCAPMRLDDIFLGKRKEKIQLEWMSLMGNVVFYVGDLMAVGEDEHVKIQIMTCLVSFIKFLCVRFSSRWKHVDLNGRLEAFDMIQFIWVFGAYNTVTFLELPRSTALWPLCIHMNVISSYDILRSSAVWPLSNVEVTVPLIVFPSQWLQMELQWGVSKSKVEGLHSPQTAAYFLTLKTEARKETRKMNREYRGFTTRLGQGRGNEAGSLEIRRGQTSRRVITASQLTGSKDINLATATFLGAKSMVAHLRVCERSWKYDGGTLYDSLGVTHVSFRGIQDTLVVFQTVGKLSGEVSFLDVRFVIYPTRSAWLGYFSRGSLQNFVILGVDVSYCRHQHVCAPMRPDDLFLGKRKEKIQLEWMSLMGNVVFYVGDLMAFGEDEHVKVQIMTCLVSFTKFICVRFGSRWKHLDLNGRLEAFDMIQFVWVFGAYNTVTFLGLPRSTALWPLCIHMNVISYGILRSSAVWPLSHMDVTVPLVVFPSQWLQMELQWGVSKSKVEGLHSPKTATYFLTLSVLPSASTTFSVVVWDISRSVGRELICGVVINIFKSTQRQLPNKNARKILFDNVTRYPYERLMPARGYFWHKGDMIIEAKEMSRETLMTCHLHKGSYIEEKVCSVFAMDSQTIVFEIHNDVHCVLSDHINTSCMKICHPQWRSTADACHKKCLSGLSCSKSTDSSCEFDVVHLMNLEFVAASSAQKVVHIHQSPTFRVVKHDNSSLCGVMIAFVLLCDCFRDDLVYGLMSSGPLAHGIAPDFTRNSVRAMRSEGSYGKLKARKMGPFTTRKQRYSDGHSDGK</sequence>
<dbReference type="EMBL" id="QGKV02000299">
    <property type="protein sequence ID" value="KAF3595328.1"/>
    <property type="molecule type" value="Genomic_DNA"/>
</dbReference>
<reference evidence="1 2" key="1">
    <citation type="journal article" date="2020" name="BMC Genomics">
        <title>Intraspecific diversification of the crop wild relative Brassica cretica Lam. using demographic model selection.</title>
        <authorList>
            <person name="Kioukis A."/>
            <person name="Michalopoulou V.A."/>
            <person name="Briers L."/>
            <person name="Pirintsos S."/>
            <person name="Studholme D.J."/>
            <person name="Pavlidis P."/>
            <person name="Sarris P.F."/>
        </authorList>
    </citation>
    <scope>NUCLEOTIDE SEQUENCE [LARGE SCALE GENOMIC DNA]</scope>
    <source>
        <strain evidence="2">cv. PFS-1207/04</strain>
    </source>
</reference>
<accession>A0ABQ7EFF7</accession>
<evidence type="ECO:0000313" key="2">
    <source>
        <dbReference type="Proteomes" id="UP000266723"/>
    </source>
</evidence>
<keyword evidence="2" id="KW-1185">Reference proteome</keyword>
<proteinExistence type="predicted"/>
<gene>
    <name evidence="1" type="ORF">DY000_02024325</name>
</gene>
<dbReference type="Proteomes" id="UP000266723">
    <property type="component" value="Unassembled WGS sequence"/>
</dbReference>
<comment type="caution">
    <text evidence="1">The sequence shown here is derived from an EMBL/GenBank/DDBJ whole genome shotgun (WGS) entry which is preliminary data.</text>
</comment>
<protein>
    <submittedName>
        <fullName evidence="1">Uncharacterized protein</fullName>
    </submittedName>
</protein>
<organism evidence="1 2">
    <name type="scientific">Brassica cretica</name>
    <name type="common">Mustard</name>
    <dbReference type="NCBI Taxonomy" id="69181"/>
    <lineage>
        <taxon>Eukaryota</taxon>
        <taxon>Viridiplantae</taxon>
        <taxon>Streptophyta</taxon>
        <taxon>Embryophyta</taxon>
        <taxon>Tracheophyta</taxon>
        <taxon>Spermatophyta</taxon>
        <taxon>Magnoliopsida</taxon>
        <taxon>eudicotyledons</taxon>
        <taxon>Gunneridae</taxon>
        <taxon>Pentapetalae</taxon>
        <taxon>rosids</taxon>
        <taxon>malvids</taxon>
        <taxon>Brassicales</taxon>
        <taxon>Brassicaceae</taxon>
        <taxon>Brassiceae</taxon>
        <taxon>Brassica</taxon>
    </lineage>
</organism>
<name>A0ABQ7EFF7_BRACR</name>
<evidence type="ECO:0000313" key="1">
    <source>
        <dbReference type="EMBL" id="KAF3595328.1"/>
    </source>
</evidence>